<dbReference type="OrthoDB" id="9807434at2"/>
<organism evidence="10 11">
    <name type="scientific">Thermanaerosceptrum fracticalcis</name>
    <dbReference type="NCBI Taxonomy" id="1712410"/>
    <lineage>
        <taxon>Bacteria</taxon>
        <taxon>Bacillati</taxon>
        <taxon>Bacillota</taxon>
        <taxon>Clostridia</taxon>
        <taxon>Eubacteriales</taxon>
        <taxon>Peptococcaceae</taxon>
        <taxon>Thermanaerosceptrum</taxon>
    </lineage>
</organism>
<dbReference type="CDD" id="cd02020">
    <property type="entry name" value="CMPK"/>
    <property type="match status" value="1"/>
</dbReference>
<reference evidence="10 11" key="1">
    <citation type="journal article" date="2019" name="Front. Microbiol.">
        <title>Thermoanaerosceptrum fracticalcis gen. nov. sp. nov., a Novel Fumarate-Fermenting Microorganism From a Deep Fractured Carbonate Aquifer of the US Great Basin.</title>
        <authorList>
            <person name="Hamilton-Brehm S.D."/>
            <person name="Stewart L.E."/>
            <person name="Zavarin M."/>
            <person name="Caldwell M."/>
            <person name="Lawson P.A."/>
            <person name="Onstott T.C."/>
            <person name="Grzymski J."/>
            <person name="Neveux I."/>
            <person name="Lollar B.S."/>
            <person name="Russell C.E."/>
            <person name="Moser D.P."/>
        </authorList>
    </citation>
    <scope>NUCLEOTIDE SEQUENCE [LARGE SCALE GENOMIC DNA]</scope>
    <source>
        <strain evidence="10 11">DRI-13</strain>
    </source>
</reference>
<feature type="binding site" evidence="8">
    <location>
        <begin position="10"/>
        <end position="18"/>
    </location>
    <ligand>
        <name>ATP</name>
        <dbReference type="ChEBI" id="CHEBI:30616"/>
    </ligand>
</feature>
<dbReference type="Proteomes" id="UP000515847">
    <property type="component" value="Chromosome"/>
</dbReference>
<dbReference type="GO" id="GO:0036431">
    <property type="term" value="F:dCMP kinase activity"/>
    <property type="evidence" value="ECO:0007669"/>
    <property type="project" value="InterPro"/>
</dbReference>
<keyword evidence="2 8" id="KW-0808">Transferase</keyword>
<proteinExistence type="inferred from homology"/>
<evidence type="ECO:0000256" key="1">
    <source>
        <dbReference type="ARBA" id="ARBA00009427"/>
    </source>
</evidence>
<protein>
    <recommendedName>
        <fullName evidence="8">Cytidylate kinase</fullName>
        <shortName evidence="8">CK</shortName>
        <ecNumber evidence="8">2.7.4.25</ecNumber>
    </recommendedName>
    <alternativeName>
        <fullName evidence="8">Cytidine monophosphate kinase</fullName>
        <shortName evidence="8">CMP kinase</shortName>
    </alternativeName>
</protein>
<keyword evidence="8" id="KW-0963">Cytoplasm</keyword>
<dbReference type="PANTHER" id="PTHR21299">
    <property type="entry name" value="CYTIDYLATE KINASE/PANTOATE-BETA-ALANINE LIGASE"/>
    <property type="match status" value="1"/>
</dbReference>
<keyword evidence="3 8" id="KW-0547">Nucleotide-binding</keyword>
<dbReference type="SUPFAM" id="SSF52540">
    <property type="entry name" value="P-loop containing nucleoside triphosphate hydrolases"/>
    <property type="match status" value="1"/>
</dbReference>
<comment type="catalytic activity">
    <reaction evidence="6 8">
        <text>dCMP + ATP = dCDP + ADP</text>
        <dbReference type="Rhea" id="RHEA:25094"/>
        <dbReference type="ChEBI" id="CHEBI:30616"/>
        <dbReference type="ChEBI" id="CHEBI:57566"/>
        <dbReference type="ChEBI" id="CHEBI:58593"/>
        <dbReference type="ChEBI" id="CHEBI:456216"/>
        <dbReference type="EC" id="2.7.4.25"/>
    </reaction>
</comment>
<dbReference type="GO" id="GO:0005829">
    <property type="term" value="C:cytosol"/>
    <property type="evidence" value="ECO:0007669"/>
    <property type="project" value="TreeGrafter"/>
</dbReference>
<evidence type="ECO:0000256" key="8">
    <source>
        <dbReference type="HAMAP-Rule" id="MF_00238"/>
    </source>
</evidence>
<dbReference type="GO" id="GO:0006220">
    <property type="term" value="P:pyrimidine nucleotide metabolic process"/>
    <property type="evidence" value="ECO:0007669"/>
    <property type="project" value="UniProtKB-UniRule"/>
</dbReference>
<dbReference type="PANTHER" id="PTHR21299:SF2">
    <property type="entry name" value="CYTIDYLATE KINASE"/>
    <property type="match status" value="1"/>
</dbReference>
<keyword evidence="11" id="KW-1185">Reference proteome</keyword>
<keyword evidence="4 8" id="KW-0418">Kinase</keyword>
<evidence type="ECO:0000313" key="10">
    <source>
        <dbReference type="EMBL" id="QNB45594.1"/>
    </source>
</evidence>
<dbReference type="NCBIfam" id="TIGR00017">
    <property type="entry name" value="cmk"/>
    <property type="match status" value="1"/>
</dbReference>
<feature type="domain" description="Cytidylate kinase" evidence="9">
    <location>
        <begin position="6"/>
        <end position="218"/>
    </location>
</feature>
<dbReference type="KEGG" id="tfr:BR63_04235"/>
<dbReference type="HAMAP" id="MF_00238">
    <property type="entry name" value="Cytidyl_kinase_type1"/>
    <property type="match status" value="1"/>
</dbReference>
<accession>A0A7G6E0J0</accession>
<evidence type="ECO:0000256" key="2">
    <source>
        <dbReference type="ARBA" id="ARBA00022679"/>
    </source>
</evidence>
<dbReference type="AlphaFoldDB" id="A0A7G6E0J0"/>
<comment type="similarity">
    <text evidence="1 8">Belongs to the cytidylate kinase family. Type 1 subfamily.</text>
</comment>
<keyword evidence="5 8" id="KW-0067">ATP-binding</keyword>
<evidence type="ECO:0000256" key="7">
    <source>
        <dbReference type="ARBA" id="ARBA00048478"/>
    </source>
</evidence>
<evidence type="ECO:0000259" key="9">
    <source>
        <dbReference type="Pfam" id="PF02224"/>
    </source>
</evidence>
<dbReference type="RefSeq" id="WP_034421384.1">
    <property type="nucleotide sequence ID" value="NZ_CP045798.1"/>
</dbReference>
<evidence type="ECO:0000256" key="6">
    <source>
        <dbReference type="ARBA" id="ARBA00047615"/>
    </source>
</evidence>
<dbReference type="EC" id="2.7.4.25" evidence="8"/>
<comment type="subcellular location">
    <subcellularLocation>
        <location evidence="8">Cytoplasm</location>
    </subcellularLocation>
</comment>
<dbReference type="InterPro" id="IPR011994">
    <property type="entry name" value="Cytidylate_kinase_dom"/>
</dbReference>
<name>A0A7G6E0J0_THEFR</name>
<evidence type="ECO:0000256" key="4">
    <source>
        <dbReference type="ARBA" id="ARBA00022777"/>
    </source>
</evidence>
<gene>
    <name evidence="8" type="primary">cmk</name>
    <name evidence="10" type="ORF">BR63_04235</name>
</gene>
<sequence length="226" mass="25205">MRNIQIAIDGPAGAGKSTVAKKLADLLGFVYIDTGAMYRAITYKALRQGISLDNAEALTNTAKDTAIQFVRTKQGRQLIFCDGREVTEEIRSPDVSENVSKIAQFSSVREVLVRKQQELASNQNVVMDGRDIGTVVLPQAECKIYLTASLEERTARRYHELLLKGYTEEYAKIRENLAQRDEMDKNREAGPLKIAEDAVIIDSTDLTQEEVLQKILGLLGQRRGES</sequence>
<dbReference type="GO" id="GO:0005524">
    <property type="term" value="F:ATP binding"/>
    <property type="evidence" value="ECO:0007669"/>
    <property type="project" value="UniProtKB-UniRule"/>
</dbReference>
<dbReference type="GO" id="GO:0015949">
    <property type="term" value="P:nucleobase-containing small molecule interconversion"/>
    <property type="evidence" value="ECO:0007669"/>
    <property type="project" value="TreeGrafter"/>
</dbReference>
<comment type="catalytic activity">
    <reaction evidence="7 8">
        <text>CMP + ATP = CDP + ADP</text>
        <dbReference type="Rhea" id="RHEA:11600"/>
        <dbReference type="ChEBI" id="CHEBI:30616"/>
        <dbReference type="ChEBI" id="CHEBI:58069"/>
        <dbReference type="ChEBI" id="CHEBI:60377"/>
        <dbReference type="ChEBI" id="CHEBI:456216"/>
        <dbReference type="EC" id="2.7.4.25"/>
    </reaction>
</comment>
<evidence type="ECO:0000256" key="5">
    <source>
        <dbReference type="ARBA" id="ARBA00022840"/>
    </source>
</evidence>
<dbReference type="Gene3D" id="3.40.50.300">
    <property type="entry name" value="P-loop containing nucleotide triphosphate hydrolases"/>
    <property type="match status" value="1"/>
</dbReference>
<evidence type="ECO:0000256" key="3">
    <source>
        <dbReference type="ARBA" id="ARBA00022741"/>
    </source>
</evidence>
<evidence type="ECO:0000313" key="11">
    <source>
        <dbReference type="Proteomes" id="UP000515847"/>
    </source>
</evidence>
<dbReference type="EMBL" id="CP045798">
    <property type="protein sequence ID" value="QNB45594.1"/>
    <property type="molecule type" value="Genomic_DNA"/>
</dbReference>
<dbReference type="InterPro" id="IPR027417">
    <property type="entry name" value="P-loop_NTPase"/>
</dbReference>
<dbReference type="InterPro" id="IPR003136">
    <property type="entry name" value="Cytidylate_kin"/>
</dbReference>
<dbReference type="Pfam" id="PF02224">
    <property type="entry name" value="Cytidylate_kin"/>
    <property type="match status" value="1"/>
</dbReference>